<dbReference type="Pfam" id="PF05065">
    <property type="entry name" value="Phage_capsid"/>
    <property type="match status" value="1"/>
</dbReference>
<dbReference type="Proteomes" id="UP001321763">
    <property type="component" value="Plasmid pKHSU-234311-028-2"/>
</dbReference>
<feature type="coiled-coil region" evidence="2">
    <location>
        <begin position="31"/>
        <end position="72"/>
    </location>
</feature>
<gene>
    <name evidence="4" type="ORF">K234311028_p20330</name>
</gene>
<keyword evidence="2" id="KW-0175">Coiled coil</keyword>
<dbReference type="AlphaFoldDB" id="A0ABC8EI49"/>
<accession>A0ABC8EI49</accession>
<evidence type="ECO:0000313" key="4">
    <source>
        <dbReference type="EMBL" id="BDR82550.1"/>
    </source>
</evidence>
<organism evidence="4 5">
    <name type="scientific">Clostridium tetani</name>
    <dbReference type="NCBI Taxonomy" id="1513"/>
    <lineage>
        <taxon>Bacteria</taxon>
        <taxon>Bacillati</taxon>
        <taxon>Bacillota</taxon>
        <taxon>Clostridia</taxon>
        <taxon>Eubacteriales</taxon>
        <taxon>Clostridiaceae</taxon>
        <taxon>Clostridium</taxon>
    </lineage>
</organism>
<comment type="subcellular location">
    <subcellularLocation>
        <location evidence="1">Virion</location>
    </subcellularLocation>
</comment>
<reference evidence="4 5" key="1">
    <citation type="submission" date="2022-09" db="EMBL/GenBank/DDBJ databases">
        <title>complete genome sequences of Clostridium tetani str. KHSU-234311-028 isolated from soil.</title>
        <authorList>
            <person name="Sekizuka T."/>
            <person name="Shitada C."/>
            <person name="Takahashi M."/>
            <person name="Kuroda M."/>
        </authorList>
    </citation>
    <scope>NUCLEOTIDE SEQUENCE [LARGE SCALE GENOMIC DNA]</scope>
    <source>
        <strain evidence="4 5">KHSU-234311-028</strain>
        <plasmid evidence="4 5">pKHSU-234311-028-2</plasmid>
    </source>
</reference>
<sequence length="382" mass="42729">MNRYQLEQMLAGIGQDLKAANEKLTSMYADAKTTLEARNEQKNTVKDLEERFAGIKAQIEEMDRQAEEKLKNSASKVVNGDTEKEKVVNAKAELIKATMANKPVSMEVKAALGDNNSTGGEKFLPKTMQNELLHEPFVKNPLRDVSTFTNETNLEVPKITFTLDSDDFIEDTETAKELKASGDTVQFGRHKFKVFAPVSETILRGTNTNIVQTVEMALESGLAAKEKKVAFATTPKSGEEHMSFYSTQNGIKTVEGENKYKAIKAAIADLHEDYRENSRIIMRYADYMDIVEMLANGNATLYAAQPEQILGKPAIFCDSAINPIIGDIRYSHFNYDLDMLYERDKDIKTGMECFVLTAWFDHKIKLKSAFRIAKVKGGSSPS</sequence>
<dbReference type="InterPro" id="IPR054612">
    <property type="entry name" value="Phage_capsid-like_C"/>
</dbReference>
<name>A0ABC8EI49_CLOTA</name>
<proteinExistence type="predicted"/>
<evidence type="ECO:0000259" key="3">
    <source>
        <dbReference type="Pfam" id="PF05065"/>
    </source>
</evidence>
<protein>
    <submittedName>
        <fullName evidence="4">Phage capsid protein</fullName>
    </submittedName>
</protein>
<feature type="domain" description="Phage capsid-like C-terminal" evidence="3">
    <location>
        <begin position="123"/>
        <end position="374"/>
    </location>
</feature>
<geneLocation type="plasmid" evidence="4 5">
    <name>pKHSU-234311-028-2</name>
</geneLocation>
<dbReference type="InterPro" id="IPR024455">
    <property type="entry name" value="Phage_capsid"/>
</dbReference>
<evidence type="ECO:0000313" key="5">
    <source>
        <dbReference type="Proteomes" id="UP001321763"/>
    </source>
</evidence>
<keyword evidence="4" id="KW-0614">Plasmid</keyword>
<dbReference type="SUPFAM" id="SSF56563">
    <property type="entry name" value="Major capsid protein gp5"/>
    <property type="match status" value="1"/>
</dbReference>
<dbReference type="NCBIfam" id="TIGR01554">
    <property type="entry name" value="major_cap_HK97"/>
    <property type="match status" value="1"/>
</dbReference>
<evidence type="ECO:0000256" key="2">
    <source>
        <dbReference type="SAM" id="Coils"/>
    </source>
</evidence>
<dbReference type="EMBL" id="AP026820">
    <property type="protein sequence ID" value="BDR82550.1"/>
    <property type="molecule type" value="Genomic_DNA"/>
</dbReference>
<dbReference type="RefSeq" id="WP_317725142.1">
    <property type="nucleotide sequence ID" value="NZ_AP026820.1"/>
</dbReference>
<evidence type="ECO:0000256" key="1">
    <source>
        <dbReference type="ARBA" id="ARBA00004328"/>
    </source>
</evidence>